<comment type="similarity">
    <text evidence="7 10">Belongs to the fluoride channel Fluc/FEX (TC 1.A.43) family.</text>
</comment>
<keyword evidence="10" id="KW-0406">Ion transport</keyword>
<keyword evidence="2 10" id="KW-1003">Cell membrane</keyword>
<feature type="transmembrane region" description="Helical" evidence="10">
    <location>
        <begin position="93"/>
        <end position="118"/>
    </location>
</feature>
<dbReference type="PANTHER" id="PTHR28259:SF1">
    <property type="entry name" value="FLUORIDE EXPORT PROTEIN 1-RELATED"/>
    <property type="match status" value="1"/>
</dbReference>
<evidence type="ECO:0000313" key="11">
    <source>
        <dbReference type="EMBL" id="GAA4692325.1"/>
    </source>
</evidence>
<dbReference type="Proteomes" id="UP001500621">
    <property type="component" value="Unassembled WGS sequence"/>
</dbReference>
<dbReference type="RefSeq" id="WP_345267818.1">
    <property type="nucleotide sequence ID" value="NZ_BAABIM010000003.1"/>
</dbReference>
<evidence type="ECO:0000256" key="5">
    <source>
        <dbReference type="ARBA" id="ARBA00023136"/>
    </source>
</evidence>
<dbReference type="Pfam" id="PF02537">
    <property type="entry name" value="CRCB"/>
    <property type="match status" value="1"/>
</dbReference>
<evidence type="ECO:0000256" key="9">
    <source>
        <dbReference type="ARBA" id="ARBA00049940"/>
    </source>
</evidence>
<comment type="activity regulation">
    <text evidence="10">Na(+) is not transported, but it plays an essential structural role and its presence is essential for fluoride channel function.</text>
</comment>
<feature type="transmembrane region" description="Helical" evidence="10">
    <location>
        <begin position="61"/>
        <end position="81"/>
    </location>
</feature>
<feature type="transmembrane region" description="Helical" evidence="10">
    <location>
        <begin position="33"/>
        <end position="54"/>
    </location>
</feature>
<gene>
    <name evidence="10 11" type="primary">crcB</name>
    <name evidence="10" type="synonym">fluC</name>
    <name evidence="11" type="ORF">GCM10023226_32860</name>
</gene>
<feature type="binding site" evidence="10">
    <location>
        <position position="75"/>
    </location>
    <ligand>
        <name>Na(+)</name>
        <dbReference type="ChEBI" id="CHEBI:29101"/>
        <note>structural</note>
    </ligand>
</feature>
<comment type="caution">
    <text evidence="11">The sequence shown here is derived from an EMBL/GenBank/DDBJ whole genome shotgun (WGS) entry which is preliminary data.</text>
</comment>
<evidence type="ECO:0000256" key="4">
    <source>
        <dbReference type="ARBA" id="ARBA00022989"/>
    </source>
</evidence>
<evidence type="ECO:0000256" key="7">
    <source>
        <dbReference type="ARBA" id="ARBA00035120"/>
    </source>
</evidence>
<dbReference type="PANTHER" id="PTHR28259">
    <property type="entry name" value="FLUORIDE EXPORT PROTEIN 1-RELATED"/>
    <property type="match status" value="1"/>
</dbReference>
<keyword evidence="10" id="KW-0915">Sodium</keyword>
<comment type="subcellular location">
    <subcellularLocation>
        <location evidence="1 10">Cell membrane</location>
        <topology evidence="1 10">Multi-pass membrane protein</topology>
    </subcellularLocation>
</comment>
<evidence type="ECO:0000313" key="12">
    <source>
        <dbReference type="Proteomes" id="UP001500621"/>
    </source>
</evidence>
<keyword evidence="3 10" id="KW-0812">Transmembrane</keyword>
<dbReference type="HAMAP" id="MF_00454">
    <property type="entry name" value="FluC"/>
    <property type="match status" value="1"/>
</dbReference>
<keyword evidence="12" id="KW-1185">Reference proteome</keyword>
<dbReference type="EMBL" id="BAABIM010000003">
    <property type="protein sequence ID" value="GAA4692325.1"/>
    <property type="molecule type" value="Genomic_DNA"/>
</dbReference>
<name>A0ABP8WPC7_9ACTN</name>
<keyword evidence="10" id="KW-0479">Metal-binding</keyword>
<feature type="binding site" evidence="10">
    <location>
        <position position="72"/>
    </location>
    <ligand>
        <name>Na(+)</name>
        <dbReference type="ChEBI" id="CHEBI:29101"/>
        <note>structural</note>
    </ligand>
</feature>
<evidence type="ECO:0000256" key="6">
    <source>
        <dbReference type="ARBA" id="ARBA00023303"/>
    </source>
</evidence>
<reference evidence="12" key="1">
    <citation type="journal article" date="2019" name="Int. J. Syst. Evol. Microbiol.">
        <title>The Global Catalogue of Microorganisms (GCM) 10K type strain sequencing project: providing services to taxonomists for standard genome sequencing and annotation.</title>
        <authorList>
            <consortium name="The Broad Institute Genomics Platform"/>
            <consortium name="The Broad Institute Genome Sequencing Center for Infectious Disease"/>
            <person name="Wu L."/>
            <person name="Ma J."/>
        </authorList>
    </citation>
    <scope>NUCLEOTIDE SEQUENCE [LARGE SCALE GENOMIC DNA]</scope>
    <source>
        <strain evidence="12">JCM 18127</strain>
    </source>
</reference>
<evidence type="ECO:0000256" key="3">
    <source>
        <dbReference type="ARBA" id="ARBA00022692"/>
    </source>
</evidence>
<organism evidence="11 12">
    <name type="scientific">Nocardioides nanhaiensis</name>
    <dbReference type="NCBI Taxonomy" id="1476871"/>
    <lineage>
        <taxon>Bacteria</taxon>
        <taxon>Bacillati</taxon>
        <taxon>Actinomycetota</taxon>
        <taxon>Actinomycetes</taxon>
        <taxon>Propionibacteriales</taxon>
        <taxon>Nocardioidaceae</taxon>
        <taxon>Nocardioides</taxon>
    </lineage>
</organism>
<accession>A0ABP8WPC7</accession>
<sequence length="119" mass="12073">MTPALVLLGGSVGAVLRYVVDVELRRRGRDGLPWATFAVNVVGSGVLGVVAAASTRGAPDWVGTLVGVGFCGALTTFSTFSTDTLALLEDDRVGAAVGYVTGSLVAGSAAFSLAWWLVA</sequence>
<keyword evidence="4 10" id="KW-1133">Transmembrane helix</keyword>
<keyword evidence="5 10" id="KW-0472">Membrane</keyword>
<comment type="catalytic activity">
    <reaction evidence="8">
        <text>fluoride(in) = fluoride(out)</text>
        <dbReference type="Rhea" id="RHEA:76159"/>
        <dbReference type="ChEBI" id="CHEBI:17051"/>
    </reaction>
    <physiologicalReaction direction="left-to-right" evidence="8">
        <dbReference type="Rhea" id="RHEA:76160"/>
    </physiologicalReaction>
</comment>
<evidence type="ECO:0000256" key="1">
    <source>
        <dbReference type="ARBA" id="ARBA00004651"/>
    </source>
</evidence>
<dbReference type="NCBIfam" id="TIGR00494">
    <property type="entry name" value="crcB"/>
    <property type="match status" value="1"/>
</dbReference>
<protein>
    <recommendedName>
        <fullName evidence="10">Fluoride-specific ion channel FluC</fullName>
    </recommendedName>
</protein>
<comment type="function">
    <text evidence="9 10">Fluoride-specific ion channel. Important for reducing fluoride concentration in the cell, thus reducing its toxicity.</text>
</comment>
<evidence type="ECO:0000256" key="2">
    <source>
        <dbReference type="ARBA" id="ARBA00022475"/>
    </source>
</evidence>
<dbReference type="InterPro" id="IPR003691">
    <property type="entry name" value="FluC"/>
</dbReference>
<keyword evidence="6 10" id="KW-0407">Ion channel</keyword>
<evidence type="ECO:0000256" key="10">
    <source>
        <dbReference type="HAMAP-Rule" id="MF_00454"/>
    </source>
</evidence>
<evidence type="ECO:0000256" key="8">
    <source>
        <dbReference type="ARBA" id="ARBA00035585"/>
    </source>
</evidence>
<proteinExistence type="inferred from homology"/>
<keyword evidence="10" id="KW-0813">Transport</keyword>